<evidence type="ECO:0000256" key="1">
    <source>
        <dbReference type="SAM" id="MobiDB-lite"/>
    </source>
</evidence>
<evidence type="ECO:0000313" key="2">
    <source>
        <dbReference type="EMBL" id="KFM64664.1"/>
    </source>
</evidence>
<proteinExistence type="predicted"/>
<name>A0A087THS5_STEMI</name>
<sequence>MLTLPQAFLESVSCPVAVTGFSSHGRSQSNICHDQCPRQRRKSNSHKQNTE</sequence>
<dbReference type="Proteomes" id="UP000054359">
    <property type="component" value="Unassembled WGS sequence"/>
</dbReference>
<protein>
    <submittedName>
        <fullName evidence="2">Uncharacterized protein</fullName>
    </submittedName>
</protein>
<dbReference type="AlphaFoldDB" id="A0A087THS5"/>
<feature type="region of interest" description="Disordered" evidence="1">
    <location>
        <begin position="21"/>
        <end position="51"/>
    </location>
</feature>
<gene>
    <name evidence="2" type="ORF">X975_11704</name>
</gene>
<dbReference type="EMBL" id="KK115279">
    <property type="protein sequence ID" value="KFM64664.1"/>
    <property type="molecule type" value="Genomic_DNA"/>
</dbReference>
<organism evidence="2 3">
    <name type="scientific">Stegodyphus mimosarum</name>
    <name type="common">African social velvet spider</name>
    <dbReference type="NCBI Taxonomy" id="407821"/>
    <lineage>
        <taxon>Eukaryota</taxon>
        <taxon>Metazoa</taxon>
        <taxon>Ecdysozoa</taxon>
        <taxon>Arthropoda</taxon>
        <taxon>Chelicerata</taxon>
        <taxon>Arachnida</taxon>
        <taxon>Araneae</taxon>
        <taxon>Araneomorphae</taxon>
        <taxon>Entelegynae</taxon>
        <taxon>Eresoidea</taxon>
        <taxon>Eresidae</taxon>
        <taxon>Stegodyphus</taxon>
    </lineage>
</organism>
<accession>A0A087THS5</accession>
<keyword evidence="3" id="KW-1185">Reference proteome</keyword>
<feature type="compositionally biased region" description="Polar residues" evidence="1">
    <location>
        <begin position="21"/>
        <end position="32"/>
    </location>
</feature>
<feature type="non-terminal residue" evidence="2">
    <location>
        <position position="51"/>
    </location>
</feature>
<reference evidence="2 3" key="1">
    <citation type="submission" date="2013-11" db="EMBL/GenBank/DDBJ databases">
        <title>Genome sequencing of Stegodyphus mimosarum.</title>
        <authorList>
            <person name="Bechsgaard J."/>
        </authorList>
    </citation>
    <scope>NUCLEOTIDE SEQUENCE [LARGE SCALE GENOMIC DNA]</scope>
</reference>
<evidence type="ECO:0000313" key="3">
    <source>
        <dbReference type="Proteomes" id="UP000054359"/>
    </source>
</evidence>